<keyword evidence="2" id="KW-1185">Reference proteome</keyword>
<organism evidence="1 2">
    <name type="scientific">Caerostris extrusa</name>
    <name type="common">Bark spider</name>
    <name type="synonym">Caerostris bankana</name>
    <dbReference type="NCBI Taxonomy" id="172846"/>
    <lineage>
        <taxon>Eukaryota</taxon>
        <taxon>Metazoa</taxon>
        <taxon>Ecdysozoa</taxon>
        <taxon>Arthropoda</taxon>
        <taxon>Chelicerata</taxon>
        <taxon>Arachnida</taxon>
        <taxon>Araneae</taxon>
        <taxon>Araneomorphae</taxon>
        <taxon>Entelegynae</taxon>
        <taxon>Araneoidea</taxon>
        <taxon>Araneidae</taxon>
        <taxon>Caerostris</taxon>
    </lineage>
</organism>
<proteinExistence type="predicted"/>
<evidence type="ECO:0000313" key="1">
    <source>
        <dbReference type="EMBL" id="GIY70013.1"/>
    </source>
</evidence>
<sequence>MSKSSDRKQIKNIHNKLHPRLACLKDQSLCGIYLPKSNGTAQTQHSWNTIINDKIGMRKFLQKSHNDKEDTIINALSPSTLYVPRIFKTAKMAVVSPFLSDLHALLEQFYQLLGG</sequence>
<dbReference type="EMBL" id="BPLR01014616">
    <property type="protein sequence ID" value="GIY70013.1"/>
    <property type="molecule type" value="Genomic_DNA"/>
</dbReference>
<dbReference type="Proteomes" id="UP001054945">
    <property type="component" value="Unassembled WGS sequence"/>
</dbReference>
<evidence type="ECO:0000313" key="2">
    <source>
        <dbReference type="Proteomes" id="UP001054945"/>
    </source>
</evidence>
<dbReference type="AlphaFoldDB" id="A0AAV4VIS9"/>
<name>A0AAV4VIS9_CAEEX</name>
<accession>A0AAV4VIS9</accession>
<comment type="caution">
    <text evidence="1">The sequence shown here is derived from an EMBL/GenBank/DDBJ whole genome shotgun (WGS) entry which is preliminary data.</text>
</comment>
<protein>
    <submittedName>
        <fullName evidence="1">Uncharacterized protein</fullName>
    </submittedName>
</protein>
<gene>
    <name evidence="1" type="ORF">CEXT_370021</name>
</gene>
<reference evidence="1 2" key="1">
    <citation type="submission" date="2021-06" db="EMBL/GenBank/DDBJ databases">
        <title>Caerostris extrusa draft genome.</title>
        <authorList>
            <person name="Kono N."/>
            <person name="Arakawa K."/>
        </authorList>
    </citation>
    <scope>NUCLEOTIDE SEQUENCE [LARGE SCALE GENOMIC DNA]</scope>
</reference>